<proteinExistence type="predicted"/>
<feature type="non-terminal residue" evidence="1">
    <location>
        <position position="184"/>
    </location>
</feature>
<evidence type="ECO:0000313" key="1">
    <source>
        <dbReference type="EMBL" id="GAG63537.1"/>
    </source>
</evidence>
<dbReference type="EMBL" id="BART01006435">
    <property type="protein sequence ID" value="GAG63537.1"/>
    <property type="molecule type" value="Genomic_DNA"/>
</dbReference>
<gene>
    <name evidence="1" type="ORF">S01H4_14684</name>
</gene>
<sequence>MFSDLNFRNRDGKRVNLKEFNVYIWTTEVYEITVVETEETCKDNFIATCTSKATGETHLEEKTREYWKEYNGGYVDAGTYKWKITGKKQSGNDIDWIAESFGQDLNEWLWWSGSYANCKNIDFQTDATTRINEPVDVNFTISDTSTAYFWVMFNGTDDTNYSAYYNDLTDFRVVNGSCDKSGVV</sequence>
<name>X1A080_9ZZZZ</name>
<organism evidence="1">
    <name type="scientific">marine sediment metagenome</name>
    <dbReference type="NCBI Taxonomy" id="412755"/>
    <lineage>
        <taxon>unclassified sequences</taxon>
        <taxon>metagenomes</taxon>
        <taxon>ecological metagenomes</taxon>
    </lineage>
</organism>
<accession>X1A080</accession>
<comment type="caution">
    <text evidence="1">The sequence shown here is derived from an EMBL/GenBank/DDBJ whole genome shotgun (WGS) entry which is preliminary data.</text>
</comment>
<reference evidence="1" key="1">
    <citation type="journal article" date="2014" name="Front. Microbiol.">
        <title>High frequency of phylogenetically diverse reductive dehalogenase-homologous genes in deep subseafloor sedimentary metagenomes.</title>
        <authorList>
            <person name="Kawai M."/>
            <person name="Futagami T."/>
            <person name="Toyoda A."/>
            <person name="Takaki Y."/>
            <person name="Nishi S."/>
            <person name="Hori S."/>
            <person name="Arai W."/>
            <person name="Tsubouchi T."/>
            <person name="Morono Y."/>
            <person name="Uchiyama I."/>
            <person name="Ito T."/>
            <person name="Fujiyama A."/>
            <person name="Inagaki F."/>
            <person name="Takami H."/>
        </authorList>
    </citation>
    <scope>NUCLEOTIDE SEQUENCE</scope>
    <source>
        <strain evidence="1">Expedition CK06-06</strain>
    </source>
</reference>
<dbReference type="AlphaFoldDB" id="X1A080"/>
<protein>
    <submittedName>
        <fullName evidence="1">Uncharacterized protein</fullName>
    </submittedName>
</protein>